<dbReference type="PANTHER" id="PTHR30108:SF17">
    <property type="entry name" value="FERULIC ACID DECARBOXYLASE 1"/>
    <property type="match status" value="1"/>
</dbReference>
<proteinExistence type="predicted"/>
<evidence type="ECO:0000259" key="3">
    <source>
        <dbReference type="Pfam" id="PF20696"/>
    </source>
</evidence>
<accession>A0A7S7NUB6</accession>
<feature type="domain" description="3-octaprenyl-4-hydroxybenzoate carboxy-lyase-like N-terminal" evidence="2">
    <location>
        <begin position="30"/>
        <end position="109"/>
    </location>
</feature>
<dbReference type="InterPro" id="IPR002830">
    <property type="entry name" value="UbiD"/>
</dbReference>
<dbReference type="InterPro" id="IPR049381">
    <property type="entry name" value="UbiD-like_C"/>
</dbReference>
<dbReference type="Pfam" id="PF20696">
    <property type="entry name" value="UbiD_C"/>
    <property type="match status" value="1"/>
</dbReference>
<dbReference type="Proteomes" id="UP000593892">
    <property type="component" value="Chromosome"/>
</dbReference>
<dbReference type="AlphaFoldDB" id="A0A7S7NUB6"/>
<protein>
    <submittedName>
        <fullName evidence="4">UbiD family decarboxylase</fullName>
    </submittedName>
</protein>
<dbReference type="InterPro" id="IPR048304">
    <property type="entry name" value="UbiD_Rift_dom"/>
</dbReference>
<dbReference type="SUPFAM" id="SSF50475">
    <property type="entry name" value="FMN-binding split barrel"/>
    <property type="match status" value="1"/>
</dbReference>
<evidence type="ECO:0000313" key="4">
    <source>
        <dbReference type="EMBL" id="QOY89958.1"/>
    </source>
</evidence>
<dbReference type="RefSeq" id="WP_194451621.1">
    <property type="nucleotide sequence ID" value="NZ_CP063849.1"/>
</dbReference>
<dbReference type="PANTHER" id="PTHR30108">
    <property type="entry name" value="3-OCTAPRENYL-4-HYDROXYBENZOATE CARBOXY-LYASE-RELATED"/>
    <property type="match status" value="1"/>
</dbReference>
<evidence type="ECO:0000259" key="1">
    <source>
        <dbReference type="Pfam" id="PF01977"/>
    </source>
</evidence>
<gene>
    <name evidence="4" type="ORF">IRI77_08380</name>
</gene>
<sequence length="493" mass="53647">MPTSVAPSVSRATDIVDLRSALEFLASIPGQLVSTREPVDPVAELAGVYRLVGAGTPVMPPTRIGPAMLFESVKGYTMPVVTGVLASRLRTALLLNSTVERLPFDLLDALNHPHTPVVIPASDAPCQQVVLHPPFDLRTLIPAPTNTLKDAGPYFNMGLIRAEDPETGESDVTIHRLCLQGPDLLSVYFVPGRHIDAFRIKAEARGEALPVSISMGLDPAVYLAACFEPPTTPLGFDELTIAGGLRRRPVELVQCVSVNAKAIARAEIVLEGEILPHERIREDVQTNTGFCMPEFPGYLGKAQPSLPLIRIKAITHRLHPILQTIIGPGEEHVNLAGIPTEASILKLVNDSMPGKLLGVYCHSAGGGKYLAILQFKKSAPSDEGRQRQAALTAFAAFPELKHVILVDEDVNLYDTNDVLWAMTTRYQGDVSTIFIPGVRCHPLDPSQSPDFSPSIPADATSCKTIFDCTVPYRLKERFRRAEFVDVDLKRFLP</sequence>
<keyword evidence="5" id="KW-1185">Reference proteome</keyword>
<dbReference type="InterPro" id="IPR049383">
    <property type="entry name" value="UbiD-like_N"/>
</dbReference>
<feature type="domain" description="3-octaprenyl-4-hydroxybenzoate carboxy-lyase-like Rift-related" evidence="1">
    <location>
        <begin position="121"/>
        <end position="326"/>
    </location>
</feature>
<dbReference type="KEGG" id="pfer:IRI77_08380"/>
<dbReference type="SUPFAM" id="SSF143968">
    <property type="entry name" value="UbiD C-terminal domain-like"/>
    <property type="match status" value="1"/>
</dbReference>
<organism evidence="4 5">
    <name type="scientific">Paludibaculum fermentans</name>
    <dbReference type="NCBI Taxonomy" id="1473598"/>
    <lineage>
        <taxon>Bacteria</taxon>
        <taxon>Pseudomonadati</taxon>
        <taxon>Acidobacteriota</taxon>
        <taxon>Terriglobia</taxon>
        <taxon>Bryobacterales</taxon>
        <taxon>Bryobacteraceae</taxon>
        <taxon>Paludibaculum</taxon>
    </lineage>
</organism>
<dbReference type="GO" id="GO:0006744">
    <property type="term" value="P:ubiquinone biosynthetic process"/>
    <property type="evidence" value="ECO:0007669"/>
    <property type="project" value="TreeGrafter"/>
</dbReference>
<dbReference type="Gene3D" id="3.40.1670.10">
    <property type="entry name" value="UbiD C-terminal domain-like"/>
    <property type="match status" value="1"/>
</dbReference>
<evidence type="ECO:0000313" key="5">
    <source>
        <dbReference type="Proteomes" id="UP000593892"/>
    </source>
</evidence>
<reference evidence="4 5" key="1">
    <citation type="submission" date="2020-10" db="EMBL/GenBank/DDBJ databases">
        <title>Complete genome sequence of Paludibaculum fermentans P105T, a facultatively anaerobic acidobacterium capable of dissimilatory Fe(III) reduction.</title>
        <authorList>
            <person name="Dedysh S.N."/>
            <person name="Beletsky A.V."/>
            <person name="Kulichevskaya I.S."/>
            <person name="Mardanov A.V."/>
            <person name="Ravin N.V."/>
        </authorList>
    </citation>
    <scope>NUCLEOTIDE SEQUENCE [LARGE SCALE GENOMIC DNA]</scope>
    <source>
        <strain evidence="4 5">P105</strain>
    </source>
</reference>
<dbReference type="Pfam" id="PF01977">
    <property type="entry name" value="UbiD"/>
    <property type="match status" value="1"/>
</dbReference>
<feature type="domain" description="3-octaprenyl-4-hydroxybenzoate carboxy-lyase-like C-terminal" evidence="3">
    <location>
        <begin position="334"/>
        <end position="468"/>
    </location>
</feature>
<name>A0A7S7NUB6_PALFE</name>
<dbReference type="GO" id="GO:0008694">
    <property type="term" value="F:4-hydroxy-3-polyprenylbenzoate decarboxylase activity"/>
    <property type="evidence" value="ECO:0007669"/>
    <property type="project" value="TreeGrafter"/>
</dbReference>
<dbReference type="Pfam" id="PF20695">
    <property type="entry name" value="UbiD_N"/>
    <property type="match status" value="1"/>
</dbReference>
<dbReference type="EMBL" id="CP063849">
    <property type="protein sequence ID" value="QOY89958.1"/>
    <property type="molecule type" value="Genomic_DNA"/>
</dbReference>
<evidence type="ECO:0000259" key="2">
    <source>
        <dbReference type="Pfam" id="PF20695"/>
    </source>
</evidence>
<dbReference type="GO" id="GO:0005829">
    <property type="term" value="C:cytosol"/>
    <property type="evidence" value="ECO:0007669"/>
    <property type="project" value="TreeGrafter"/>
</dbReference>